<protein>
    <submittedName>
        <fullName evidence="3">Putative Myb/SANT-like domain-containing protein</fullName>
    </submittedName>
</protein>
<dbReference type="InterPro" id="IPR045026">
    <property type="entry name" value="LIMYB"/>
</dbReference>
<dbReference type="EMBL" id="PDCK01000039">
    <property type="protein sequence ID" value="PRQ59351.1"/>
    <property type="molecule type" value="Genomic_DNA"/>
</dbReference>
<dbReference type="OMA" id="SWTPAYH"/>
<gene>
    <name evidence="3" type="ORF">RchiOBHm_Chr1g0369261</name>
</gene>
<evidence type="ECO:0000259" key="2">
    <source>
        <dbReference type="Pfam" id="PF12776"/>
    </source>
</evidence>
<dbReference type="Proteomes" id="UP000238479">
    <property type="component" value="Chromosome 1"/>
</dbReference>
<name>A0A2P6SL03_ROSCH</name>
<evidence type="ECO:0000256" key="1">
    <source>
        <dbReference type="SAM" id="MobiDB-lite"/>
    </source>
</evidence>
<dbReference type="PANTHER" id="PTHR47584:SF17">
    <property type="entry name" value="MYB_SANT-LIKE DNA-BINDING DOMAIN PROTEIN"/>
    <property type="match status" value="1"/>
</dbReference>
<dbReference type="STRING" id="74649.A0A2P6SL03"/>
<dbReference type="PANTHER" id="PTHR47584">
    <property type="match status" value="1"/>
</dbReference>
<comment type="caution">
    <text evidence="3">The sequence shown here is derived from an EMBL/GenBank/DDBJ whole genome shotgun (WGS) entry which is preliminary data.</text>
</comment>
<evidence type="ECO:0000313" key="4">
    <source>
        <dbReference type="Proteomes" id="UP000238479"/>
    </source>
</evidence>
<keyword evidence="4" id="KW-1185">Reference proteome</keyword>
<feature type="compositionally biased region" description="Acidic residues" evidence="1">
    <location>
        <begin position="159"/>
        <end position="168"/>
    </location>
</feature>
<proteinExistence type="predicted"/>
<feature type="domain" description="Myb/SANT-like" evidence="2">
    <location>
        <begin position="229"/>
        <end position="322"/>
    </location>
</feature>
<organism evidence="3 4">
    <name type="scientific">Rosa chinensis</name>
    <name type="common">China rose</name>
    <dbReference type="NCBI Taxonomy" id="74649"/>
    <lineage>
        <taxon>Eukaryota</taxon>
        <taxon>Viridiplantae</taxon>
        <taxon>Streptophyta</taxon>
        <taxon>Embryophyta</taxon>
        <taxon>Tracheophyta</taxon>
        <taxon>Spermatophyta</taxon>
        <taxon>Magnoliopsida</taxon>
        <taxon>eudicotyledons</taxon>
        <taxon>Gunneridae</taxon>
        <taxon>Pentapetalae</taxon>
        <taxon>rosids</taxon>
        <taxon>fabids</taxon>
        <taxon>Rosales</taxon>
        <taxon>Rosaceae</taxon>
        <taxon>Rosoideae</taxon>
        <taxon>Rosoideae incertae sedis</taxon>
        <taxon>Rosa</taxon>
    </lineage>
</organism>
<feature type="region of interest" description="Disordered" evidence="1">
    <location>
        <begin position="143"/>
        <end position="168"/>
    </location>
</feature>
<dbReference type="InterPro" id="IPR024752">
    <property type="entry name" value="Myb/SANT-like_dom"/>
</dbReference>
<reference evidence="3 4" key="1">
    <citation type="journal article" date="2018" name="Nat. Genet.">
        <title>The Rosa genome provides new insights in the design of modern roses.</title>
        <authorList>
            <person name="Bendahmane M."/>
        </authorList>
    </citation>
    <scope>NUCLEOTIDE SEQUENCE [LARGE SCALE GENOMIC DNA]</scope>
    <source>
        <strain evidence="4">cv. Old Blush</strain>
    </source>
</reference>
<dbReference type="Gramene" id="PRQ59351">
    <property type="protein sequence ID" value="PRQ59351"/>
    <property type="gene ID" value="RchiOBHm_Chr1g0369261"/>
</dbReference>
<dbReference type="OrthoDB" id="1910266at2759"/>
<evidence type="ECO:0000313" key="3">
    <source>
        <dbReference type="EMBL" id="PRQ59351.1"/>
    </source>
</evidence>
<dbReference type="Pfam" id="PF12776">
    <property type="entry name" value="Myb_DNA-bind_3"/>
    <property type="match status" value="2"/>
</dbReference>
<sequence>MFGSSTPKATWSPAHRKIFFDLCLNEVSKGNRPGTHFTKEGWKNIVDSFYEETGVKYTKKQMKNHWDFTKKQWKLWIKLVAESNMKWDPSTNKFGASAKDWANYIQVCPEAAQFQYKELPFPDKLEIIFAGVIDSEGMEISYSRKRQNDSSDSSFMQSEEQELANMEGEDEHLFDTEDEHLFAAEDEHGFHAIPIKSGEKVQSHLRSRRAIASEPSLSSSSQTKAKAVWTPAYHRAFLDLCVEETLKGNKPRTHFTRDAWRTILESFQQRTGLGYNRLQLKNHWDITKEQWRVWSKLIGTSSMGWDPNTKKFGATEEVWANYLESNPEAAPFRYKEPQFTDKLEIIFDGTTVTGETEPPTKRSKYNDNSSASVLNIDELGMRNQAGNIEHFDAVPISFRQAKLTYSIGECIDCLDAMEEVVQGSDLYLFALDVFLKKEYREIFLQLKKPNVRIAWLQRLQSVGPPLV</sequence>
<accession>A0A2P6SL03</accession>
<feature type="domain" description="Myb/SANT-like" evidence="2">
    <location>
        <begin position="10"/>
        <end position="104"/>
    </location>
</feature>
<dbReference type="AlphaFoldDB" id="A0A2P6SL03"/>